<reference evidence="9 10" key="2">
    <citation type="journal article" date="2017" name="Genome Announc.">
        <title>Draft genome sequence of Aquitalea magnusonii strain H3, a plant growth-promoting bacterium of duckweed Lemna minor.</title>
        <authorList>
            <person name="Ishizawa H."/>
            <person name="Kuroda M."/>
            <person name="Ike M."/>
        </authorList>
    </citation>
    <scope>NUCLEOTIDE SEQUENCE [LARGE SCALE GENOMIC DNA]</scope>
    <source>
        <strain evidence="9 10">H3</strain>
    </source>
</reference>
<dbReference type="PROSITE" id="PS50893">
    <property type="entry name" value="ABC_TRANSPORTER_2"/>
    <property type="match status" value="1"/>
</dbReference>
<dbReference type="CDD" id="cd03257">
    <property type="entry name" value="ABC_NikE_OppD_transporters"/>
    <property type="match status" value="1"/>
</dbReference>
<feature type="domain" description="ABC transporter" evidence="8">
    <location>
        <begin position="21"/>
        <end position="269"/>
    </location>
</feature>
<name>A0A3G9GAU9_9NEIS</name>
<dbReference type="Proteomes" id="UP000198290">
    <property type="component" value="Chromosome"/>
</dbReference>
<keyword evidence="10" id="KW-1185">Reference proteome</keyword>
<reference evidence="10" key="1">
    <citation type="journal article" date="2017" name="Biotechnol. Biofuels">
        <title>Evaluation of environmental bacterial communities as a factor affecting the growth of duckweed Lemna minor.</title>
        <authorList>
            <person name="Ishizawa H."/>
            <person name="Kuroda M."/>
            <person name="Morikawa M."/>
            <person name="Ike M."/>
        </authorList>
    </citation>
    <scope>NUCLEOTIDE SEQUENCE [LARGE SCALE GENOMIC DNA]</scope>
    <source>
        <strain evidence="10">H3</strain>
    </source>
</reference>
<evidence type="ECO:0000313" key="10">
    <source>
        <dbReference type="Proteomes" id="UP000198290"/>
    </source>
</evidence>
<comment type="subcellular location">
    <subcellularLocation>
        <location evidence="1">Cell inner membrane</location>
        <topology evidence="1">Peripheral membrane protein</topology>
    </subcellularLocation>
</comment>
<comment type="similarity">
    <text evidence="2">Belongs to the ABC transporter superfamily.</text>
</comment>
<reference evidence="10" key="3">
    <citation type="journal article" date="2017" name="Plant Physiol. Biochem.">
        <title>Differential oxidative and antioxidative response of duckweed Lemna minor toward plant growth promoting/inhibiting bacteria.</title>
        <authorList>
            <person name="Ishizawa H."/>
            <person name="Kuroda M."/>
            <person name="Morikawa M."/>
            <person name="Ike M."/>
        </authorList>
    </citation>
    <scope>NUCLEOTIDE SEQUENCE [LARGE SCALE GENOMIC DNA]</scope>
    <source>
        <strain evidence="10">H3</strain>
    </source>
</reference>
<evidence type="ECO:0000256" key="6">
    <source>
        <dbReference type="ARBA" id="ARBA00022840"/>
    </source>
</evidence>
<dbReference type="OrthoDB" id="9802772at2"/>
<keyword evidence="5" id="KW-0547">Nucleotide-binding</keyword>
<dbReference type="PANTHER" id="PTHR43297">
    <property type="entry name" value="OLIGOPEPTIDE TRANSPORT ATP-BINDING PROTEIN APPD"/>
    <property type="match status" value="1"/>
</dbReference>
<keyword evidence="7" id="KW-0472">Membrane</keyword>
<evidence type="ECO:0000256" key="1">
    <source>
        <dbReference type="ARBA" id="ARBA00004417"/>
    </source>
</evidence>
<organism evidence="9 10">
    <name type="scientific">Aquitalea magnusonii</name>
    <dbReference type="NCBI Taxonomy" id="332411"/>
    <lineage>
        <taxon>Bacteria</taxon>
        <taxon>Pseudomonadati</taxon>
        <taxon>Pseudomonadota</taxon>
        <taxon>Betaproteobacteria</taxon>
        <taxon>Neisseriales</taxon>
        <taxon>Chromobacteriaceae</taxon>
        <taxon>Aquitalea</taxon>
    </lineage>
</organism>
<protein>
    <submittedName>
        <fullName evidence="9">Dipeptide transport ATP-binding protein DppD</fullName>
    </submittedName>
</protein>
<keyword evidence="3" id="KW-0813">Transport</keyword>
<sequence>MACVTEWTRAMQPDQQTPCLLDVEALTISLRQQPQRQLVKGISFTMGKECVALVGESGSGKSLTARALMGLLSPSCQLQAQRLSFAGQDVLSLGEKQWRSLRGRQIAMVLQDPKYALNPGLRIGTQLEEPLLLHTRLSPRERRDKVLHMLDAVGLPDPARLQHALPHQLSGGMGQRVMLAMALITEPALLIADEPTSALDAALREQMLALMLRLVAEQGSGLLLISHDLPLVAQHCQRALVMYQGRLVDQLAAADLPQATHPYTRTLWACRPGKHSHGTVLPVFDRQWLETLA</sequence>
<keyword evidence="6 9" id="KW-0067">ATP-binding</keyword>
<dbReference type="SUPFAM" id="SSF52540">
    <property type="entry name" value="P-loop containing nucleoside triphosphate hydrolases"/>
    <property type="match status" value="1"/>
</dbReference>
<dbReference type="PANTHER" id="PTHR43297:SF2">
    <property type="entry name" value="DIPEPTIDE TRANSPORT ATP-BINDING PROTEIN DPPD"/>
    <property type="match status" value="1"/>
</dbReference>
<gene>
    <name evidence="9" type="ORF">DLM_1394</name>
</gene>
<dbReference type="GO" id="GO:0016887">
    <property type="term" value="F:ATP hydrolysis activity"/>
    <property type="evidence" value="ECO:0007669"/>
    <property type="project" value="InterPro"/>
</dbReference>
<dbReference type="InterPro" id="IPR050388">
    <property type="entry name" value="ABC_Ni/Peptide_Import"/>
</dbReference>
<keyword evidence="4" id="KW-1003">Cell membrane</keyword>
<evidence type="ECO:0000256" key="3">
    <source>
        <dbReference type="ARBA" id="ARBA00022448"/>
    </source>
</evidence>
<dbReference type="InterPro" id="IPR003593">
    <property type="entry name" value="AAA+_ATPase"/>
</dbReference>
<dbReference type="InterPro" id="IPR027417">
    <property type="entry name" value="P-loop_NTPase"/>
</dbReference>
<accession>A0A3G9GAU9</accession>
<dbReference type="AlphaFoldDB" id="A0A3G9GAU9"/>
<dbReference type="InterPro" id="IPR003439">
    <property type="entry name" value="ABC_transporter-like_ATP-bd"/>
</dbReference>
<evidence type="ECO:0000256" key="5">
    <source>
        <dbReference type="ARBA" id="ARBA00022741"/>
    </source>
</evidence>
<evidence type="ECO:0000256" key="4">
    <source>
        <dbReference type="ARBA" id="ARBA00022475"/>
    </source>
</evidence>
<evidence type="ECO:0000256" key="2">
    <source>
        <dbReference type="ARBA" id="ARBA00005417"/>
    </source>
</evidence>
<dbReference type="KEGG" id="amah:DLM_1394"/>
<evidence type="ECO:0000259" key="8">
    <source>
        <dbReference type="PROSITE" id="PS50893"/>
    </source>
</evidence>
<evidence type="ECO:0000313" key="9">
    <source>
        <dbReference type="EMBL" id="BBF85018.1"/>
    </source>
</evidence>
<dbReference type="GO" id="GO:0005886">
    <property type="term" value="C:plasma membrane"/>
    <property type="evidence" value="ECO:0007669"/>
    <property type="project" value="UniProtKB-SubCell"/>
</dbReference>
<dbReference type="GO" id="GO:0005524">
    <property type="term" value="F:ATP binding"/>
    <property type="evidence" value="ECO:0007669"/>
    <property type="project" value="UniProtKB-KW"/>
</dbReference>
<dbReference type="Gene3D" id="3.40.50.300">
    <property type="entry name" value="P-loop containing nucleotide triphosphate hydrolases"/>
    <property type="match status" value="1"/>
</dbReference>
<dbReference type="Pfam" id="PF00005">
    <property type="entry name" value="ABC_tran"/>
    <property type="match status" value="1"/>
</dbReference>
<dbReference type="SMART" id="SM00382">
    <property type="entry name" value="AAA"/>
    <property type="match status" value="1"/>
</dbReference>
<dbReference type="EMBL" id="AP018823">
    <property type="protein sequence ID" value="BBF85018.1"/>
    <property type="molecule type" value="Genomic_DNA"/>
</dbReference>
<evidence type="ECO:0000256" key="7">
    <source>
        <dbReference type="ARBA" id="ARBA00023136"/>
    </source>
</evidence>
<proteinExistence type="inferred from homology"/>